<dbReference type="Proteomes" id="UP001497382">
    <property type="component" value="Unassembled WGS sequence"/>
</dbReference>
<accession>A0AAV1ZI34</accession>
<dbReference type="EMBL" id="CAXIEN010000054">
    <property type="protein sequence ID" value="CAL1271392.1"/>
    <property type="molecule type" value="Genomic_DNA"/>
</dbReference>
<gene>
    <name evidence="1" type="ORF">LARSCL_LOCUS5803</name>
</gene>
<sequence length="108" mass="12493">MASPHLNLSTKGNIAIKDIKEEIPPVSENMSGENKSSHFTFDTQVPNNISKFLKSNKTKEDLFEELIKEFKETNRSMKESDLLLRNLLIENNELIKQQNEYILQLLSK</sequence>
<name>A0AAV1ZI34_9ARAC</name>
<comment type="caution">
    <text evidence="1">The sequence shown here is derived from an EMBL/GenBank/DDBJ whole genome shotgun (WGS) entry which is preliminary data.</text>
</comment>
<proteinExistence type="predicted"/>
<evidence type="ECO:0000313" key="1">
    <source>
        <dbReference type="EMBL" id="CAL1271392.1"/>
    </source>
</evidence>
<organism evidence="1 2">
    <name type="scientific">Larinioides sclopetarius</name>
    <dbReference type="NCBI Taxonomy" id="280406"/>
    <lineage>
        <taxon>Eukaryota</taxon>
        <taxon>Metazoa</taxon>
        <taxon>Ecdysozoa</taxon>
        <taxon>Arthropoda</taxon>
        <taxon>Chelicerata</taxon>
        <taxon>Arachnida</taxon>
        <taxon>Araneae</taxon>
        <taxon>Araneomorphae</taxon>
        <taxon>Entelegynae</taxon>
        <taxon>Araneoidea</taxon>
        <taxon>Araneidae</taxon>
        <taxon>Larinioides</taxon>
    </lineage>
</organism>
<protein>
    <submittedName>
        <fullName evidence="1">Uncharacterized protein</fullName>
    </submittedName>
</protein>
<dbReference type="AlphaFoldDB" id="A0AAV1ZI34"/>
<reference evidence="1 2" key="1">
    <citation type="submission" date="2024-04" db="EMBL/GenBank/DDBJ databases">
        <authorList>
            <person name="Rising A."/>
            <person name="Reimegard J."/>
            <person name="Sonavane S."/>
            <person name="Akerstrom W."/>
            <person name="Nylinder S."/>
            <person name="Hedman E."/>
            <person name="Kallberg Y."/>
        </authorList>
    </citation>
    <scope>NUCLEOTIDE SEQUENCE [LARGE SCALE GENOMIC DNA]</scope>
</reference>
<keyword evidence="2" id="KW-1185">Reference proteome</keyword>
<evidence type="ECO:0000313" key="2">
    <source>
        <dbReference type="Proteomes" id="UP001497382"/>
    </source>
</evidence>